<comment type="similarity">
    <text evidence="1 2">Belongs to the cytochrome P450 family.</text>
</comment>
<dbReference type="PANTHER" id="PTHR46696:SF1">
    <property type="entry name" value="CYTOCHROME P450 YJIB-RELATED"/>
    <property type="match status" value="1"/>
</dbReference>
<dbReference type="PRINTS" id="PR00359">
    <property type="entry name" value="BP450"/>
</dbReference>
<dbReference type="PANTHER" id="PTHR46696">
    <property type="entry name" value="P450, PUTATIVE (EUROFUNG)-RELATED"/>
    <property type="match status" value="1"/>
</dbReference>
<dbReference type="InterPro" id="IPR001128">
    <property type="entry name" value="Cyt_P450"/>
</dbReference>
<evidence type="ECO:0000256" key="1">
    <source>
        <dbReference type="ARBA" id="ARBA00010617"/>
    </source>
</evidence>
<evidence type="ECO:0000313" key="3">
    <source>
        <dbReference type="EMBL" id="SNS12925.1"/>
    </source>
</evidence>
<evidence type="ECO:0000256" key="2">
    <source>
        <dbReference type="RuleBase" id="RU000461"/>
    </source>
</evidence>
<dbReference type="GO" id="GO:0016705">
    <property type="term" value="F:oxidoreductase activity, acting on paired donors, with incorporation or reduction of molecular oxygen"/>
    <property type="evidence" value="ECO:0007669"/>
    <property type="project" value="InterPro"/>
</dbReference>
<organism evidence="3 4">
    <name type="scientific">Actinacidiphila glaucinigra</name>
    <dbReference type="NCBI Taxonomy" id="235986"/>
    <lineage>
        <taxon>Bacteria</taxon>
        <taxon>Bacillati</taxon>
        <taxon>Actinomycetota</taxon>
        <taxon>Actinomycetes</taxon>
        <taxon>Kitasatosporales</taxon>
        <taxon>Streptomycetaceae</taxon>
        <taxon>Actinacidiphila</taxon>
    </lineage>
</organism>
<evidence type="ECO:0000313" key="4">
    <source>
        <dbReference type="Proteomes" id="UP000198280"/>
    </source>
</evidence>
<sequence>MLPPKPTTLDARSAAGLVRQWRRAVEPEALAAAYDALAAAGPLVPTPWGALLVTGYEECRQVLTGREWLTLGARWRDAHRPGWRESASTVGLCETPLQQDPPEHTARRRPLNAVLAPRVVREAAERLVEPLTERHVGEFAATVRRDGAADVVARVCRPLPTAVLAEMAGLPEWIDRGWLAAESAAMVRVEELAAPPSVVRRADAAALALLDAYDRALAERLRHPAGDLLSRWAAQDPAGARYLLLTLFSAGVPTTAALLAGTALALTADPALAERIRQEPGFAGPLTDELLRWDPPGRVVTRVTDADTELGGRPVPAGRVVHALIGAAHRDPERFAAPHVFDPDRPAQRLLAFGGGLHYCLGSHLARAQALAFARAFARELPGARAAAPPVRHAGPSMADIARLTIHSPLT</sequence>
<keyword evidence="2" id="KW-0479">Metal-binding</keyword>
<dbReference type="AlphaFoldDB" id="A0A239BY00"/>
<keyword evidence="2" id="KW-0408">Iron</keyword>
<dbReference type="GO" id="GO:0005506">
    <property type="term" value="F:iron ion binding"/>
    <property type="evidence" value="ECO:0007669"/>
    <property type="project" value="InterPro"/>
</dbReference>
<dbReference type="PROSITE" id="PS00086">
    <property type="entry name" value="CYTOCHROME_P450"/>
    <property type="match status" value="1"/>
</dbReference>
<gene>
    <name evidence="3" type="ORF">SAMN05216252_103265</name>
</gene>
<dbReference type="Pfam" id="PF00067">
    <property type="entry name" value="p450"/>
    <property type="match status" value="1"/>
</dbReference>
<dbReference type="Proteomes" id="UP000198280">
    <property type="component" value="Unassembled WGS sequence"/>
</dbReference>
<dbReference type="GO" id="GO:0004497">
    <property type="term" value="F:monooxygenase activity"/>
    <property type="evidence" value="ECO:0007669"/>
    <property type="project" value="UniProtKB-KW"/>
</dbReference>
<accession>A0A239BY00</accession>
<dbReference type="InterPro" id="IPR017972">
    <property type="entry name" value="Cyt_P450_CS"/>
</dbReference>
<proteinExistence type="inferred from homology"/>
<dbReference type="EMBL" id="FZOF01000003">
    <property type="protein sequence ID" value="SNS12925.1"/>
    <property type="molecule type" value="Genomic_DNA"/>
</dbReference>
<dbReference type="SUPFAM" id="SSF48264">
    <property type="entry name" value="Cytochrome P450"/>
    <property type="match status" value="1"/>
</dbReference>
<dbReference type="InterPro" id="IPR036396">
    <property type="entry name" value="Cyt_P450_sf"/>
</dbReference>
<keyword evidence="2" id="KW-0349">Heme</keyword>
<protein>
    <submittedName>
        <fullName evidence="3">Cytochrome P450</fullName>
    </submittedName>
</protein>
<dbReference type="InterPro" id="IPR002397">
    <property type="entry name" value="Cyt_P450_B"/>
</dbReference>
<dbReference type="GO" id="GO:0020037">
    <property type="term" value="F:heme binding"/>
    <property type="evidence" value="ECO:0007669"/>
    <property type="project" value="InterPro"/>
</dbReference>
<reference evidence="3 4" key="1">
    <citation type="submission" date="2017-06" db="EMBL/GenBank/DDBJ databases">
        <authorList>
            <person name="Kim H.J."/>
            <person name="Triplett B.A."/>
        </authorList>
    </citation>
    <scope>NUCLEOTIDE SEQUENCE [LARGE SCALE GENOMIC DNA]</scope>
    <source>
        <strain evidence="3 4">CGMCC 4.1858</strain>
    </source>
</reference>
<keyword evidence="2" id="KW-0560">Oxidoreductase</keyword>
<name>A0A239BY00_9ACTN</name>
<keyword evidence="2" id="KW-0503">Monooxygenase</keyword>
<keyword evidence="4" id="KW-1185">Reference proteome</keyword>
<dbReference type="Gene3D" id="1.10.630.10">
    <property type="entry name" value="Cytochrome P450"/>
    <property type="match status" value="1"/>
</dbReference>